<reference evidence="7" key="1">
    <citation type="submission" date="2022-10" db="EMBL/GenBank/DDBJ databases">
        <authorList>
            <person name="Yue Y."/>
        </authorList>
    </citation>
    <scope>NUCLEOTIDE SEQUENCE</scope>
    <source>
        <strain evidence="7">Z654</strain>
    </source>
</reference>
<keyword evidence="8" id="KW-1185">Reference proteome</keyword>
<evidence type="ECO:0000256" key="5">
    <source>
        <dbReference type="SAM" id="MobiDB-lite"/>
    </source>
</evidence>
<dbReference type="Pfam" id="PF18348">
    <property type="entry name" value="SH3_16"/>
    <property type="match status" value="1"/>
</dbReference>
<dbReference type="PROSITE" id="PS51935">
    <property type="entry name" value="NLPC_P60"/>
    <property type="match status" value="1"/>
</dbReference>
<dbReference type="EMBL" id="JAOYFC010000004">
    <property type="protein sequence ID" value="MCV6825859.1"/>
    <property type="molecule type" value="Genomic_DNA"/>
</dbReference>
<evidence type="ECO:0000256" key="1">
    <source>
        <dbReference type="ARBA" id="ARBA00007074"/>
    </source>
</evidence>
<feature type="region of interest" description="Disordered" evidence="5">
    <location>
        <begin position="1"/>
        <end position="23"/>
    </location>
</feature>
<sequence>MDRRGYFANERVAHPDAEDAPEAATVQTPILRQCRVTIADVCASSGGARDTQLLYGEQFEVLETMHGWSFGRTRKDGYVGYVEADNLGPISEATHSVCARATHLYPKPDMKQKEVATLSLGSMLSVLSEEGGFAQLASGAYIPLQHIRQVKSVNDDPASVAGQLLGTPYLWGGSSAFGIDCSGLVQMALMQSGLNCPRDSDQQMALGHSVLGEEAMRRGDLVFWKGHVGMMLDEARLIHANAHHMAVAVEAFAEARKRIGAKEFGEVLDIRRLGD</sequence>
<name>A0AAE3J1V2_9RHOB</name>
<dbReference type="GO" id="GO:0008234">
    <property type="term" value="F:cysteine-type peptidase activity"/>
    <property type="evidence" value="ECO:0007669"/>
    <property type="project" value="UniProtKB-KW"/>
</dbReference>
<evidence type="ECO:0000313" key="8">
    <source>
        <dbReference type="Proteomes" id="UP001208041"/>
    </source>
</evidence>
<protein>
    <submittedName>
        <fullName evidence="7">C40 family peptidase</fullName>
    </submittedName>
</protein>
<organism evidence="7 8">
    <name type="scientific">Halocynthiibacter halioticoli</name>
    <dbReference type="NCBI Taxonomy" id="2986804"/>
    <lineage>
        <taxon>Bacteria</taxon>
        <taxon>Pseudomonadati</taxon>
        <taxon>Pseudomonadota</taxon>
        <taxon>Alphaproteobacteria</taxon>
        <taxon>Rhodobacterales</taxon>
        <taxon>Paracoccaceae</taxon>
        <taxon>Halocynthiibacter</taxon>
    </lineage>
</organism>
<dbReference type="Proteomes" id="UP001208041">
    <property type="component" value="Unassembled WGS sequence"/>
</dbReference>
<keyword evidence="2" id="KW-0645">Protease</keyword>
<evidence type="ECO:0000256" key="4">
    <source>
        <dbReference type="ARBA" id="ARBA00022807"/>
    </source>
</evidence>
<feature type="domain" description="NlpC/P60" evidence="6">
    <location>
        <begin position="151"/>
        <end position="274"/>
    </location>
</feature>
<dbReference type="SUPFAM" id="SSF54001">
    <property type="entry name" value="Cysteine proteinases"/>
    <property type="match status" value="1"/>
</dbReference>
<dbReference type="PANTHER" id="PTHR47359:SF3">
    <property type="entry name" value="NLP_P60 DOMAIN-CONTAINING PROTEIN-RELATED"/>
    <property type="match status" value="1"/>
</dbReference>
<evidence type="ECO:0000259" key="6">
    <source>
        <dbReference type="PROSITE" id="PS51935"/>
    </source>
</evidence>
<evidence type="ECO:0000256" key="3">
    <source>
        <dbReference type="ARBA" id="ARBA00022801"/>
    </source>
</evidence>
<dbReference type="InterPro" id="IPR051794">
    <property type="entry name" value="PG_Endopeptidase_C40"/>
</dbReference>
<dbReference type="Pfam" id="PF00877">
    <property type="entry name" value="NLPC_P60"/>
    <property type="match status" value="1"/>
</dbReference>
<gene>
    <name evidence="7" type="ORF">OH136_14955</name>
</gene>
<evidence type="ECO:0000256" key="2">
    <source>
        <dbReference type="ARBA" id="ARBA00022670"/>
    </source>
</evidence>
<dbReference type="PANTHER" id="PTHR47359">
    <property type="entry name" value="PEPTIDOGLYCAN DL-ENDOPEPTIDASE CWLO"/>
    <property type="match status" value="1"/>
</dbReference>
<dbReference type="InterPro" id="IPR041382">
    <property type="entry name" value="SH3_16"/>
</dbReference>
<dbReference type="InterPro" id="IPR038765">
    <property type="entry name" value="Papain-like_cys_pep_sf"/>
</dbReference>
<dbReference type="RefSeq" id="WP_263954814.1">
    <property type="nucleotide sequence ID" value="NZ_JAOYFC010000004.1"/>
</dbReference>
<evidence type="ECO:0000313" key="7">
    <source>
        <dbReference type="EMBL" id="MCV6825859.1"/>
    </source>
</evidence>
<dbReference type="AlphaFoldDB" id="A0AAE3J1V2"/>
<dbReference type="InterPro" id="IPR000064">
    <property type="entry name" value="NLP_P60_dom"/>
</dbReference>
<feature type="compositionally biased region" description="Basic and acidic residues" evidence="5">
    <location>
        <begin position="1"/>
        <end position="17"/>
    </location>
</feature>
<dbReference type="Gene3D" id="3.90.1720.10">
    <property type="entry name" value="endopeptidase domain like (from Nostoc punctiforme)"/>
    <property type="match status" value="1"/>
</dbReference>
<accession>A0AAE3J1V2</accession>
<dbReference type="GO" id="GO:0006508">
    <property type="term" value="P:proteolysis"/>
    <property type="evidence" value="ECO:0007669"/>
    <property type="project" value="UniProtKB-KW"/>
</dbReference>
<proteinExistence type="inferred from homology"/>
<keyword evidence="3" id="KW-0378">Hydrolase</keyword>
<comment type="caution">
    <text evidence="7">The sequence shown here is derived from an EMBL/GenBank/DDBJ whole genome shotgun (WGS) entry which is preliminary data.</text>
</comment>
<comment type="similarity">
    <text evidence="1">Belongs to the peptidase C40 family.</text>
</comment>
<keyword evidence="4" id="KW-0788">Thiol protease</keyword>